<dbReference type="RefSeq" id="WP_192030890.1">
    <property type="nucleotide sequence ID" value="NZ_JACYTR010000053.1"/>
</dbReference>
<accession>A0AAW3ZQT5</accession>
<dbReference type="EMBL" id="JACYTR010000053">
    <property type="protein sequence ID" value="MBD8527469.1"/>
    <property type="molecule type" value="Genomic_DNA"/>
</dbReference>
<gene>
    <name evidence="2" type="ORF">IFO71_17130</name>
</gene>
<organism evidence="2 3">
    <name type="scientific">Pseudomarimonas arenosa</name>
    <dbReference type="NCBI Taxonomy" id="2774145"/>
    <lineage>
        <taxon>Bacteria</taxon>
        <taxon>Pseudomonadati</taxon>
        <taxon>Pseudomonadota</taxon>
        <taxon>Gammaproteobacteria</taxon>
        <taxon>Lysobacterales</taxon>
        <taxon>Lysobacteraceae</taxon>
        <taxon>Pseudomarimonas</taxon>
    </lineage>
</organism>
<sequence length="128" mass="13739">MSKDRWILRSRELLDQHAAALPASTLAKLAAARRHALAAVERPRSRLPLWFGAGLGAAASVLLWFAGVGMTPSPQVPVEAPAMVIEEPLDQALTLPSSDVELLASEADYALMQDLEFYAWLESGANGS</sequence>
<evidence type="ECO:0000256" key="1">
    <source>
        <dbReference type="SAM" id="Phobius"/>
    </source>
</evidence>
<keyword evidence="1" id="KW-0472">Membrane</keyword>
<name>A0AAW3ZQT5_9GAMM</name>
<dbReference type="Proteomes" id="UP000613768">
    <property type="component" value="Unassembled WGS sequence"/>
</dbReference>
<keyword evidence="1" id="KW-1133">Transmembrane helix</keyword>
<proteinExistence type="predicted"/>
<keyword evidence="1" id="KW-0812">Transmembrane</keyword>
<evidence type="ECO:0000313" key="3">
    <source>
        <dbReference type="Proteomes" id="UP000613768"/>
    </source>
</evidence>
<dbReference type="AlphaFoldDB" id="A0AAW3ZQT5"/>
<evidence type="ECO:0008006" key="4">
    <source>
        <dbReference type="Google" id="ProtNLM"/>
    </source>
</evidence>
<feature type="transmembrane region" description="Helical" evidence="1">
    <location>
        <begin position="47"/>
        <end position="67"/>
    </location>
</feature>
<protein>
    <recommendedName>
        <fullName evidence="4">DUF3619 family protein</fullName>
    </recommendedName>
</protein>
<comment type="caution">
    <text evidence="2">The sequence shown here is derived from an EMBL/GenBank/DDBJ whole genome shotgun (WGS) entry which is preliminary data.</text>
</comment>
<keyword evidence="3" id="KW-1185">Reference proteome</keyword>
<evidence type="ECO:0000313" key="2">
    <source>
        <dbReference type="EMBL" id="MBD8527469.1"/>
    </source>
</evidence>
<reference evidence="2 3" key="1">
    <citation type="submission" date="2020-09" db="EMBL/GenBank/DDBJ databases">
        <title>Pseudoxanthomonas sp. CAU 1598 isolated from sand of Yaerae Beach.</title>
        <authorList>
            <person name="Kim W."/>
        </authorList>
    </citation>
    <scope>NUCLEOTIDE SEQUENCE [LARGE SCALE GENOMIC DNA]</scope>
    <source>
        <strain evidence="2 3">CAU 1598</strain>
    </source>
</reference>